<dbReference type="GO" id="GO:0016491">
    <property type="term" value="F:oxidoreductase activity"/>
    <property type="evidence" value="ECO:0007669"/>
    <property type="project" value="InterPro"/>
</dbReference>
<feature type="domain" description="Thioredoxin" evidence="3">
    <location>
        <begin position="498"/>
        <end position="657"/>
    </location>
</feature>
<dbReference type="GO" id="GO:0016209">
    <property type="term" value="F:antioxidant activity"/>
    <property type="evidence" value="ECO:0007669"/>
    <property type="project" value="InterPro"/>
</dbReference>
<feature type="chain" id="PRO_5024322466" description="Thioredoxin domain-containing protein" evidence="2">
    <location>
        <begin position="23"/>
        <end position="661"/>
    </location>
</feature>
<dbReference type="CDD" id="cd02966">
    <property type="entry name" value="TlpA_like_family"/>
    <property type="match status" value="1"/>
</dbReference>
<dbReference type="InterPro" id="IPR050553">
    <property type="entry name" value="Thioredoxin_ResA/DsbE_sf"/>
</dbReference>
<reference evidence="4 5" key="1">
    <citation type="submission" date="2019-10" db="EMBL/GenBank/DDBJ databases">
        <title>Prolixibacter strains distinguished by the presence of nitrate reductase genes were adept at nitrate-dependent anaerobic corrosion of metallic iron and carbon steel.</title>
        <authorList>
            <person name="Iino T."/>
            <person name="Shono N."/>
            <person name="Ito K."/>
            <person name="Nakamura R."/>
            <person name="Sueoka K."/>
            <person name="Harayama S."/>
            <person name="Ohkuma M."/>
        </authorList>
    </citation>
    <scope>NUCLEOTIDE SEQUENCE [LARGE SCALE GENOMIC DNA]</scope>
    <source>
        <strain evidence="4 5">JCM 13498</strain>
    </source>
</reference>
<dbReference type="Gene3D" id="3.40.30.10">
    <property type="entry name" value="Glutaredoxin"/>
    <property type="match status" value="1"/>
</dbReference>
<dbReference type="InterPro" id="IPR000866">
    <property type="entry name" value="AhpC/TSA"/>
</dbReference>
<feature type="signal peptide" evidence="2">
    <location>
        <begin position="1"/>
        <end position="22"/>
    </location>
</feature>
<gene>
    <name evidence="4" type="ORF">PbJCM13498_40630</name>
</gene>
<dbReference type="InterPro" id="IPR013766">
    <property type="entry name" value="Thioredoxin_domain"/>
</dbReference>
<evidence type="ECO:0000313" key="4">
    <source>
        <dbReference type="EMBL" id="GET35200.1"/>
    </source>
</evidence>
<proteinExistence type="predicted"/>
<dbReference type="Proteomes" id="UP000391834">
    <property type="component" value="Unassembled WGS sequence"/>
</dbReference>
<dbReference type="EMBL" id="BLAX01000001">
    <property type="protein sequence ID" value="GET35200.1"/>
    <property type="molecule type" value="Genomic_DNA"/>
</dbReference>
<dbReference type="AlphaFoldDB" id="A0A5M4B539"/>
<dbReference type="PROSITE" id="PS00194">
    <property type="entry name" value="THIOREDOXIN_1"/>
    <property type="match status" value="1"/>
</dbReference>
<keyword evidence="5" id="KW-1185">Reference proteome</keyword>
<dbReference type="SUPFAM" id="SSF52833">
    <property type="entry name" value="Thioredoxin-like"/>
    <property type="match status" value="1"/>
</dbReference>
<dbReference type="OrthoDB" id="634996at2"/>
<dbReference type="InterPro" id="IPR036249">
    <property type="entry name" value="Thioredoxin-like_sf"/>
</dbReference>
<sequence length="661" mass="75548">MRLTKVLLTILVIFGINLPSFAQSDDNLIVTPEQPVQGENIQIKYRPVEGLKTSKQVNGVIYLYNNYRWTAGDLQLKRENGVWISTYPLPKDCGFFALKFEGDSLSDVGSGGSYARFVYEADGQKAQGAYIGWGLIRSPGYGHLIPGYTTESISDTATYFWINQEITYHQKEAAPLFAYEYCLALKKSKMSDAESKIGRCLKYLQNNPTERNLLSEEAIYRNVLEQNQKADSVHQINMEKYPSGALNRFASYRKALNEKDMATQNKLMRKFLVEFPKKPADERFNDDNVISYDNIYFSLLFSEVFKKNYNALYEYLPKLSLGGLVNVYYKIITIPHNRKALSDDFLYPYADSLVKQILKEKNDKPFQYRFLSPKEWNRKFEKMLTQEVLLTHVSLLRNSGHISEALSYAERAQKVLNYTVAGLNEDLCYLLEQEGKQGELDSVLRKSMYHNQVTPYLIDLLKKNYVAKKGSAAGFDAYMRSLKKTESAGEISERILKDKRRGKMPAWELVDANGKKISSKDLLGKTYVLDFWASWCVPCKASFPGMKLAVERYRNKSDVALFFVNTEEYLPTYKEAAKKFITEKNYPFHILFDNKVAGAKVNDELFSKVCKEFKISGIPQKVFVDKKGNVQFISVGYKGSPSELADDISELIEATKKAAAK</sequence>
<dbReference type="PANTHER" id="PTHR42852:SF17">
    <property type="entry name" value="THIOREDOXIN-LIKE PROTEIN HI_1115"/>
    <property type="match status" value="1"/>
</dbReference>
<keyword evidence="1" id="KW-0676">Redox-active center</keyword>
<accession>A0A5M4B539</accession>
<evidence type="ECO:0000256" key="1">
    <source>
        <dbReference type="ARBA" id="ARBA00023284"/>
    </source>
</evidence>
<evidence type="ECO:0000256" key="2">
    <source>
        <dbReference type="SAM" id="SignalP"/>
    </source>
</evidence>
<dbReference type="PROSITE" id="PS51352">
    <property type="entry name" value="THIOREDOXIN_2"/>
    <property type="match status" value="1"/>
</dbReference>
<comment type="caution">
    <text evidence="4">The sequence shown here is derived from an EMBL/GenBank/DDBJ whole genome shotgun (WGS) entry which is preliminary data.</text>
</comment>
<keyword evidence="2" id="KW-0732">Signal</keyword>
<name>A0A5M4B539_9BACT</name>
<protein>
    <recommendedName>
        <fullName evidence="3">Thioredoxin domain-containing protein</fullName>
    </recommendedName>
</protein>
<evidence type="ECO:0000259" key="3">
    <source>
        <dbReference type="PROSITE" id="PS51352"/>
    </source>
</evidence>
<dbReference type="Pfam" id="PF00578">
    <property type="entry name" value="AhpC-TSA"/>
    <property type="match status" value="1"/>
</dbReference>
<organism evidence="4 5">
    <name type="scientific">Prolixibacter bellariivorans</name>
    <dbReference type="NCBI Taxonomy" id="314319"/>
    <lineage>
        <taxon>Bacteria</taxon>
        <taxon>Pseudomonadati</taxon>
        <taxon>Bacteroidota</taxon>
        <taxon>Bacteroidia</taxon>
        <taxon>Marinilabiliales</taxon>
        <taxon>Prolixibacteraceae</taxon>
        <taxon>Prolixibacter</taxon>
    </lineage>
</organism>
<evidence type="ECO:0000313" key="5">
    <source>
        <dbReference type="Proteomes" id="UP000391834"/>
    </source>
</evidence>
<dbReference type="RefSeq" id="WP_027585510.1">
    <property type="nucleotide sequence ID" value="NZ_BLAX01000001.1"/>
</dbReference>
<dbReference type="InterPro" id="IPR017937">
    <property type="entry name" value="Thioredoxin_CS"/>
</dbReference>
<dbReference type="PANTHER" id="PTHR42852">
    <property type="entry name" value="THIOL:DISULFIDE INTERCHANGE PROTEIN DSBE"/>
    <property type="match status" value="1"/>
</dbReference>